<dbReference type="InterPro" id="IPR050208">
    <property type="entry name" value="MHC_class-I_related"/>
</dbReference>
<dbReference type="InterPro" id="IPR037055">
    <property type="entry name" value="MHC_I-like_Ag-recog_sf"/>
</dbReference>
<dbReference type="GO" id="GO:0009897">
    <property type="term" value="C:external side of plasma membrane"/>
    <property type="evidence" value="ECO:0007669"/>
    <property type="project" value="TreeGrafter"/>
</dbReference>
<dbReference type="InterPro" id="IPR011161">
    <property type="entry name" value="MHC_I-like_Ag-recog"/>
</dbReference>
<accession>A0A4V6ANJ1</accession>
<dbReference type="SUPFAM" id="SSF54452">
    <property type="entry name" value="MHC antigen-recognition domain"/>
    <property type="match status" value="1"/>
</dbReference>
<evidence type="ECO:0000256" key="1">
    <source>
        <dbReference type="ARBA" id="ARBA00023180"/>
    </source>
</evidence>
<dbReference type="Pfam" id="PF00129">
    <property type="entry name" value="MHC_I"/>
    <property type="match status" value="1"/>
</dbReference>
<name>A0A4V6ANJ1_COLLU</name>
<dbReference type="AlphaFoldDB" id="A0A4V6ANJ1"/>
<dbReference type="Gene3D" id="3.30.500.10">
    <property type="entry name" value="MHC class I-like antigen recognition-like"/>
    <property type="match status" value="1"/>
</dbReference>
<dbReference type="PANTHER" id="PTHR16675:SF237">
    <property type="entry name" value="MHC CLASS I ANTIGEN TRANSCRIPT VARIANT 1-RELATED"/>
    <property type="match status" value="1"/>
</dbReference>
<dbReference type="GO" id="GO:0006955">
    <property type="term" value="P:immune response"/>
    <property type="evidence" value="ECO:0007669"/>
    <property type="project" value="TreeGrafter"/>
</dbReference>
<feature type="domain" description="MHC class I-like antigen recognition-like" evidence="2">
    <location>
        <begin position="19"/>
        <end position="103"/>
    </location>
</feature>
<evidence type="ECO:0000313" key="4">
    <source>
        <dbReference type="Proteomes" id="UP000298787"/>
    </source>
</evidence>
<reference evidence="3 4" key="1">
    <citation type="submission" date="2019-01" db="EMBL/GenBank/DDBJ databases">
        <title>Genome Assembly of Collichthys lucidus.</title>
        <authorList>
            <person name="Cai M."/>
            <person name="Xiao S."/>
        </authorList>
    </citation>
    <scope>NUCLEOTIDE SEQUENCE [LARGE SCALE GENOMIC DNA]</scope>
    <source>
        <strain evidence="3">JT15FE1705JMU</strain>
        <tissue evidence="3">Muscle</tissue>
    </source>
</reference>
<dbReference type="InterPro" id="IPR011162">
    <property type="entry name" value="MHC_I/II-like_Ag-recog"/>
</dbReference>
<proteinExistence type="predicted"/>
<keyword evidence="1" id="KW-0325">Glycoprotein</keyword>
<dbReference type="EMBL" id="CM014079">
    <property type="protein sequence ID" value="TKS67872.1"/>
    <property type="molecule type" value="Genomic_DNA"/>
</dbReference>
<organism evidence="3 4">
    <name type="scientific">Collichthys lucidus</name>
    <name type="common">Big head croaker</name>
    <name type="synonym">Sciaena lucida</name>
    <dbReference type="NCBI Taxonomy" id="240159"/>
    <lineage>
        <taxon>Eukaryota</taxon>
        <taxon>Metazoa</taxon>
        <taxon>Chordata</taxon>
        <taxon>Craniata</taxon>
        <taxon>Vertebrata</taxon>
        <taxon>Euteleostomi</taxon>
        <taxon>Actinopterygii</taxon>
        <taxon>Neopterygii</taxon>
        <taxon>Teleostei</taxon>
        <taxon>Neoteleostei</taxon>
        <taxon>Acanthomorphata</taxon>
        <taxon>Eupercaria</taxon>
        <taxon>Sciaenidae</taxon>
        <taxon>Collichthys</taxon>
    </lineage>
</organism>
<dbReference type="GO" id="GO:0005615">
    <property type="term" value="C:extracellular space"/>
    <property type="evidence" value="ECO:0007669"/>
    <property type="project" value="TreeGrafter"/>
</dbReference>
<sequence>MKIASLAEVSDKAIIVLVKQRVLGCEWDDETGEVIGVLQYGYDGEHFMALDLKTLTWIAPKLQSFTTKLRWDSEKARIRYNENYLTEICPVWLKKYVTLAKSSLMRTALVTNSLYSQIQSEIQLREEETKHN</sequence>
<evidence type="ECO:0000313" key="3">
    <source>
        <dbReference type="EMBL" id="TKS67872.1"/>
    </source>
</evidence>
<protein>
    <submittedName>
        <fullName evidence="3">I-related gene protein MHC class</fullName>
    </submittedName>
</protein>
<evidence type="ECO:0000259" key="2">
    <source>
        <dbReference type="Pfam" id="PF00129"/>
    </source>
</evidence>
<dbReference type="PANTHER" id="PTHR16675">
    <property type="entry name" value="MHC CLASS I-RELATED"/>
    <property type="match status" value="1"/>
</dbReference>
<gene>
    <name evidence="3" type="ORF">D9C73_000804</name>
</gene>
<dbReference type="STRING" id="240159.A0A4V6ANJ1"/>
<dbReference type="Proteomes" id="UP000298787">
    <property type="component" value="Chromosome 2"/>
</dbReference>
<keyword evidence="4" id="KW-1185">Reference proteome</keyword>